<dbReference type="InterPro" id="IPR036770">
    <property type="entry name" value="Ankyrin_rpt-contain_sf"/>
</dbReference>
<dbReference type="KEGG" id="nvi:116417602"/>
<dbReference type="Proteomes" id="UP000002358">
    <property type="component" value="Chromosome 5"/>
</dbReference>
<evidence type="ECO:0000313" key="4">
    <source>
        <dbReference type="EnsemblMetazoa" id="XP_031787269"/>
    </source>
</evidence>
<dbReference type="AlphaFoldDB" id="A0A7M7QGM8"/>
<dbReference type="RefSeq" id="XP_031787269.1">
    <property type="nucleotide sequence ID" value="XM_031931409.1"/>
</dbReference>
<dbReference type="InParanoid" id="A0A7M7QGM8"/>
<keyword evidence="1" id="KW-0677">Repeat</keyword>
<accession>A0A7M7QGM8</accession>
<dbReference type="Gene3D" id="1.25.40.20">
    <property type="entry name" value="Ankyrin repeat-containing domain"/>
    <property type="match status" value="1"/>
</dbReference>
<dbReference type="EnsemblMetazoa" id="XM_031931409">
    <property type="protein sequence ID" value="XP_031787269"/>
    <property type="gene ID" value="LOC116417602"/>
</dbReference>
<keyword evidence="2 3" id="KW-0040">ANK repeat</keyword>
<dbReference type="Pfam" id="PF00023">
    <property type="entry name" value="Ank"/>
    <property type="match status" value="2"/>
</dbReference>
<reference evidence="4" key="1">
    <citation type="submission" date="2021-01" db="UniProtKB">
        <authorList>
            <consortium name="EnsemblMetazoa"/>
        </authorList>
    </citation>
    <scope>IDENTIFICATION</scope>
</reference>
<dbReference type="Pfam" id="PF12796">
    <property type="entry name" value="Ank_2"/>
    <property type="match status" value="1"/>
</dbReference>
<dbReference type="SUPFAM" id="SSF48403">
    <property type="entry name" value="Ankyrin repeat"/>
    <property type="match status" value="1"/>
</dbReference>
<dbReference type="GeneID" id="116417602"/>
<feature type="repeat" description="ANK" evidence="3">
    <location>
        <begin position="143"/>
        <end position="175"/>
    </location>
</feature>
<proteinExistence type="predicted"/>
<evidence type="ECO:0000256" key="1">
    <source>
        <dbReference type="ARBA" id="ARBA00022737"/>
    </source>
</evidence>
<evidence type="ECO:0000256" key="2">
    <source>
        <dbReference type="ARBA" id="ARBA00023043"/>
    </source>
</evidence>
<dbReference type="PANTHER" id="PTHR24198">
    <property type="entry name" value="ANKYRIN REPEAT AND PROTEIN KINASE DOMAIN-CONTAINING PROTEIN"/>
    <property type="match status" value="1"/>
</dbReference>
<evidence type="ECO:0000256" key="3">
    <source>
        <dbReference type="PROSITE-ProRule" id="PRU00023"/>
    </source>
</evidence>
<dbReference type="PANTHER" id="PTHR24198:SF165">
    <property type="entry name" value="ANKYRIN REPEAT-CONTAINING PROTEIN-RELATED"/>
    <property type="match status" value="1"/>
</dbReference>
<dbReference type="PROSITE" id="PS50088">
    <property type="entry name" value="ANK_REPEAT"/>
    <property type="match status" value="2"/>
</dbReference>
<evidence type="ECO:0008006" key="6">
    <source>
        <dbReference type="Google" id="ProtNLM"/>
    </source>
</evidence>
<name>A0A7M7QGM8_NASVI</name>
<feature type="repeat" description="ANK" evidence="3">
    <location>
        <begin position="35"/>
        <end position="71"/>
    </location>
</feature>
<protein>
    <recommendedName>
        <fullName evidence="6">ANK_REP_REGION domain-containing protein</fullName>
    </recommendedName>
</protein>
<organism evidence="4 5">
    <name type="scientific">Nasonia vitripennis</name>
    <name type="common">Parasitic wasp</name>
    <dbReference type="NCBI Taxonomy" id="7425"/>
    <lineage>
        <taxon>Eukaryota</taxon>
        <taxon>Metazoa</taxon>
        <taxon>Ecdysozoa</taxon>
        <taxon>Arthropoda</taxon>
        <taxon>Hexapoda</taxon>
        <taxon>Insecta</taxon>
        <taxon>Pterygota</taxon>
        <taxon>Neoptera</taxon>
        <taxon>Endopterygota</taxon>
        <taxon>Hymenoptera</taxon>
        <taxon>Apocrita</taxon>
        <taxon>Proctotrupomorpha</taxon>
        <taxon>Chalcidoidea</taxon>
        <taxon>Pteromalidae</taxon>
        <taxon>Pteromalinae</taxon>
        <taxon>Nasonia</taxon>
    </lineage>
</organism>
<dbReference type="PROSITE" id="PS50297">
    <property type="entry name" value="ANK_REP_REGION"/>
    <property type="match status" value="1"/>
</dbReference>
<sequence length="232" mass="26233">MQAMALHDAVLCCDEAVVELLLNRGADVALKTLELGSTALHWAAMLNIGNSHKRIIRKLLESRSDLDQRNNIGLTSFNYIFGSCNVNLVRLCIDRYNADLKKMFCQSYYNGRNALSFAAQNVDKGVMNLVLESEVEIDKCCFQRHTPLHLASQLSIRENVQRLISMGAIVNAEDTQSYTPLYFSFEPSQFRQGEKAGDQTVACIWKQLKSPVLHQSRPPRATFDDPRLNDHQ</sequence>
<dbReference type="SMART" id="SM00248">
    <property type="entry name" value="ANK"/>
    <property type="match status" value="4"/>
</dbReference>
<evidence type="ECO:0000313" key="5">
    <source>
        <dbReference type="Proteomes" id="UP000002358"/>
    </source>
</evidence>
<keyword evidence="5" id="KW-1185">Reference proteome</keyword>
<dbReference type="InterPro" id="IPR002110">
    <property type="entry name" value="Ankyrin_rpt"/>
</dbReference>
<dbReference type="OrthoDB" id="21416at2759"/>
<dbReference type="SMR" id="A0A7M7QGM8"/>